<protein>
    <submittedName>
        <fullName evidence="1">Uncharacterized protein</fullName>
    </submittedName>
</protein>
<dbReference type="Proteomes" id="UP000184112">
    <property type="component" value="Unassembled WGS sequence"/>
</dbReference>
<name>A0A1M5IKN0_FLAJO</name>
<organism evidence="1 2">
    <name type="scientific">Flavobacterium johnsoniae</name>
    <name type="common">Cytophaga johnsonae</name>
    <dbReference type="NCBI Taxonomy" id="986"/>
    <lineage>
        <taxon>Bacteria</taxon>
        <taxon>Pseudomonadati</taxon>
        <taxon>Bacteroidota</taxon>
        <taxon>Flavobacteriia</taxon>
        <taxon>Flavobacteriales</taxon>
        <taxon>Flavobacteriaceae</taxon>
        <taxon>Flavobacterium</taxon>
    </lineage>
</organism>
<proteinExistence type="predicted"/>
<dbReference type="EMBL" id="FQWH01000002">
    <property type="protein sequence ID" value="SHG28480.1"/>
    <property type="molecule type" value="Genomic_DNA"/>
</dbReference>
<sequence length="51" mass="5862">MLISIDEQKKINEIQVNEPVFEKCAGDIKRVCDPEDFFDVIEQCKICGRCA</sequence>
<gene>
    <name evidence="1" type="ORF">SAMN05444388_102131</name>
</gene>
<dbReference type="RefSeq" id="WP_175556801.1">
    <property type="nucleotide sequence ID" value="NZ_FQWH01000002.1"/>
</dbReference>
<evidence type="ECO:0000313" key="2">
    <source>
        <dbReference type="Proteomes" id="UP000184112"/>
    </source>
</evidence>
<dbReference type="AlphaFoldDB" id="A0A1M5IKN0"/>
<accession>A0A1M5IKN0</accession>
<reference evidence="1 2" key="1">
    <citation type="submission" date="2016-11" db="EMBL/GenBank/DDBJ databases">
        <authorList>
            <person name="Jaros S."/>
            <person name="Januszkiewicz K."/>
            <person name="Wedrychowicz H."/>
        </authorList>
    </citation>
    <scope>NUCLEOTIDE SEQUENCE [LARGE SCALE GENOMIC DNA]</scope>
    <source>
        <strain evidence="1 2">DSM 6792</strain>
    </source>
</reference>
<evidence type="ECO:0000313" key="1">
    <source>
        <dbReference type="EMBL" id="SHG28480.1"/>
    </source>
</evidence>